<dbReference type="AlphaFoldDB" id="X1A4W5"/>
<sequence length="169" mass="18780">MNISGTITEAGQASPPSGQFNVRYQDIVITDSNNRKWYGRIGSKQGYQGGEQITVSIEQKADSDGNTYNYLKRFNPQYSQPNQPPQAGQPPQNRPEPQNGQKEMRIVRGNALNAVMSAVDVPSDMIGEYLLTGVQFILTGEWTLQPKNYQKSNQPMAADGRPIDDDIPF</sequence>
<organism evidence="2">
    <name type="scientific">marine sediment metagenome</name>
    <dbReference type="NCBI Taxonomy" id="412755"/>
    <lineage>
        <taxon>unclassified sequences</taxon>
        <taxon>metagenomes</taxon>
        <taxon>ecological metagenomes</taxon>
    </lineage>
</organism>
<proteinExistence type="predicted"/>
<evidence type="ECO:0000256" key="1">
    <source>
        <dbReference type="SAM" id="MobiDB-lite"/>
    </source>
</evidence>
<reference evidence="2" key="1">
    <citation type="journal article" date="2014" name="Front. Microbiol.">
        <title>High frequency of phylogenetically diverse reductive dehalogenase-homologous genes in deep subseafloor sedimentary metagenomes.</title>
        <authorList>
            <person name="Kawai M."/>
            <person name="Futagami T."/>
            <person name="Toyoda A."/>
            <person name="Takaki Y."/>
            <person name="Nishi S."/>
            <person name="Hori S."/>
            <person name="Arai W."/>
            <person name="Tsubouchi T."/>
            <person name="Morono Y."/>
            <person name="Uchiyama I."/>
            <person name="Ito T."/>
            <person name="Fujiyama A."/>
            <person name="Inagaki F."/>
            <person name="Takami H."/>
        </authorList>
    </citation>
    <scope>NUCLEOTIDE SEQUENCE</scope>
    <source>
        <strain evidence="2">Expedition CK06-06</strain>
    </source>
</reference>
<gene>
    <name evidence="2" type="ORF">S01H4_11459</name>
</gene>
<comment type="caution">
    <text evidence="2">The sequence shown here is derived from an EMBL/GenBank/DDBJ whole genome shotgun (WGS) entry which is preliminary data.</text>
</comment>
<feature type="region of interest" description="Disordered" evidence="1">
    <location>
        <begin position="150"/>
        <end position="169"/>
    </location>
</feature>
<accession>X1A4W5</accession>
<dbReference type="EMBL" id="BART01004635">
    <property type="protein sequence ID" value="GAG55241.1"/>
    <property type="molecule type" value="Genomic_DNA"/>
</dbReference>
<feature type="region of interest" description="Disordered" evidence="1">
    <location>
        <begin position="66"/>
        <end position="100"/>
    </location>
</feature>
<name>X1A4W5_9ZZZZ</name>
<evidence type="ECO:0000313" key="2">
    <source>
        <dbReference type="EMBL" id="GAG55241.1"/>
    </source>
</evidence>
<protein>
    <submittedName>
        <fullName evidence="2">Uncharacterized protein</fullName>
    </submittedName>
</protein>
<feature type="compositionally biased region" description="Pro residues" evidence="1">
    <location>
        <begin position="82"/>
        <end position="94"/>
    </location>
</feature>